<gene>
    <name evidence="13" type="ORF">A8806_103186</name>
</gene>
<evidence type="ECO:0000259" key="12">
    <source>
        <dbReference type="PROSITE" id="PS50109"/>
    </source>
</evidence>
<keyword evidence="6 11" id="KW-0812">Transmembrane</keyword>
<keyword evidence="7 13" id="KW-0418">Kinase</keyword>
<dbReference type="GO" id="GO:0004721">
    <property type="term" value="F:phosphoprotein phosphatase activity"/>
    <property type="evidence" value="ECO:0007669"/>
    <property type="project" value="TreeGrafter"/>
</dbReference>
<feature type="transmembrane region" description="Helical" evidence="11">
    <location>
        <begin position="12"/>
        <end position="32"/>
    </location>
</feature>
<evidence type="ECO:0000313" key="13">
    <source>
        <dbReference type="EMBL" id="PWJ30782.1"/>
    </source>
</evidence>
<feature type="domain" description="Histidine kinase" evidence="12">
    <location>
        <begin position="128"/>
        <end position="342"/>
    </location>
</feature>
<dbReference type="RefSeq" id="WP_109730412.1">
    <property type="nucleotide sequence ID" value="NZ_BAAACK010000004.1"/>
</dbReference>
<evidence type="ECO:0000256" key="1">
    <source>
        <dbReference type="ARBA" id="ARBA00000085"/>
    </source>
</evidence>
<protein>
    <recommendedName>
        <fullName evidence="3">histidine kinase</fullName>
        <ecNumber evidence="3">2.7.13.3</ecNumber>
    </recommendedName>
</protein>
<accession>A0A2Y9BDP5</accession>
<comment type="catalytic activity">
    <reaction evidence="1">
        <text>ATP + protein L-histidine = ADP + protein N-phospho-L-histidine.</text>
        <dbReference type="EC" id="2.7.13.3"/>
    </reaction>
</comment>
<dbReference type="GO" id="GO:0005886">
    <property type="term" value="C:plasma membrane"/>
    <property type="evidence" value="ECO:0007669"/>
    <property type="project" value="UniProtKB-SubCell"/>
</dbReference>
<comment type="caution">
    <text evidence="13">The sequence shown here is derived from an EMBL/GenBank/DDBJ whole genome shotgun (WGS) entry which is preliminary data.</text>
</comment>
<keyword evidence="4" id="KW-1003">Cell membrane</keyword>
<keyword evidence="5" id="KW-0808">Transferase</keyword>
<dbReference type="InterPro" id="IPR005467">
    <property type="entry name" value="His_kinase_dom"/>
</dbReference>
<evidence type="ECO:0000256" key="8">
    <source>
        <dbReference type="ARBA" id="ARBA00022989"/>
    </source>
</evidence>
<keyword evidence="9" id="KW-0902">Two-component regulatory system</keyword>
<dbReference type="PROSITE" id="PS50109">
    <property type="entry name" value="HIS_KIN"/>
    <property type="match status" value="1"/>
</dbReference>
<dbReference type="Gene3D" id="3.30.565.10">
    <property type="entry name" value="Histidine kinase-like ATPase, C-terminal domain"/>
    <property type="match status" value="1"/>
</dbReference>
<dbReference type="AlphaFoldDB" id="A0A2Y9BDP5"/>
<dbReference type="InterPro" id="IPR036890">
    <property type="entry name" value="HATPase_C_sf"/>
</dbReference>
<evidence type="ECO:0000256" key="5">
    <source>
        <dbReference type="ARBA" id="ARBA00022679"/>
    </source>
</evidence>
<dbReference type="EMBL" id="QGDL01000003">
    <property type="protein sequence ID" value="PWJ30782.1"/>
    <property type="molecule type" value="Genomic_DNA"/>
</dbReference>
<dbReference type="InterPro" id="IPR003594">
    <property type="entry name" value="HATPase_dom"/>
</dbReference>
<keyword evidence="8 11" id="KW-1133">Transmembrane helix</keyword>
<comment type="subcellular location">
    <subcellularLocation>
        <location evidence="2">Cell membrane</location>
        <topology evidence="2">Multi-pass membrane protein</topology>
    </subcellularLocation>
</comment>
<evidence type="ECO:0000256" key="2">
    <source>
        <dbReference type="ARBA" id="ARBA00004651"/>
    </source>
</evidence>
<dbReference type="SUPFAM" id="SSF55874">
    <property type="entry name" value="ATPase domain of HSP90 chaperone/DNA topoisomerase II/histidine kinase"/>
    <property type="match status" value="1"/>
</dbReference>
<evidence type="ECO:0000256" key="3">
    <source>
        <dbReference type="ARBA" id="ARBA00012438"/>
    </source>
</evidence>
<reference evidence="13 14" key="1">
    <citation type="submission" date="2018-05" db="EMBL/GenBank/DDBJ databases">
        <title>The Hungate 1000. A catalogue of reference genomes from the rumen microbiome.</title>
        <authorList>
            <person name="Kelly W."/>
        </authorList>
    </citation>
    <scope>NUCLEOTIDE SEQUENCE [LARGE SCALE GENOMIC DNA]</scope>
    <source>
        <strain evidence="13 14">NLAE-zl-C242</strain>
    </source>
</reference>
<evidence type="ECO:0000256" key="9">
    <source>
        <dbReference type="ARBA" id="ARBA00023012"/>
    </source>
</evidence>
<organism evidence="13 14">
    <name type="scientific">Faecalicatena orotica</name>
    <dbReference type="NCBI Taxonomy" id="1544"/>
    <lineage>
        <taxon>Bacteria</taxon>
        <taxon>Bacillati</taxon>
        <taxon>Bacillota</taxon>
        <taxon>Clostridia</taxon>
        <taxon>Lachnospirales</taxon>
        <taxon>Lachnospiraceae</taxon>
        <taxon>Faecalicatena</taxon>
    </lineage>
</organism>
<keyword evidence="14" id="KW-1185">Reference proteome</keyword>
<name>A0A2Y9BDP5_9FIRM</name>
<dbReference type="SMART" id="SM00387">
    <property type="entry name" value="HATPase_c"/>
    <property type="match status" value="1"/>
</dbReference>
<sequence>MLKKLLHYCYNHSIWLALLVCTDFLFIIFLWLLSPGKFLILLGAMLFVSFLMFSIALWIAYSSDSKKEKAYMELLENRELAEDESFLTAFCGTDYTIAQALVKRLQSEYRENKKQKSDIQEYEDYMETWAHEVKTPLALMTFVLDNRKEEMSTGVFHKLEYARSQLQEDIDQVLYYAGLKAVHSDFLFEKVSLRDCCTEALSEYRALLDEAGFLIQNETEDIGVLSDRKGLIFIIGQAVSNSIKYADPEKEKNTLKLYTEWAPSGNETMLHIRDNGIGVPEYDIPFIFDKGFTGGNLRQRKKATGMGLYLVRELAKRLKIRVGTNPEYKTGFELVLTFPRVSK</sequence>
<evidence type="ECO:0000256" key="7">
    <source>
        <dbReference type="ARBA" id="ARBA00022777"/>
    </source>
</evidence>
<evidence type="ECO:0000256" key="10">
    <source>
        <dbReference type="ARBA" id="ARBA00023136"/>
    </source>
</evidence>
<evidence type="ECO:0000256" key="11">
    <source>
        <dbReference type="SAM" id="Phobius"/>
    </source>
</evidence>
<keyword evidence="10 11" id="KW-0472">Membrane</keyword>
<dbReference type="GO" id="GO:0000155">
    <property type="term" value="F:phosphorelay sensor kinase activity"/>
    <property type="evidence" value="ECO:0007669"/>
    <property type="project" value="TreeGrafter"/>
</dbReference>
<dbReference type="PANTHER" id="PTHR45453:SF2">
    <property type="entry name" value="HISTIDINE KINASE"/>
    <property type="match status" value="1"/>
</dbReference>
<proteinExistence type="predicted"/>
<dbReference type="EC" id="2.7.13.3" evidence="3"/>
<dbReference type="Pfam" id="PF02518">
    <property type="entry name" value="HATPase_c"/>
    <property type="match status" value="1"/>
</dbReference>
<dbReference type="GO" id="GO:0016036">
    <property type="term" value="P:cellular response to phosphate starvation"/>
    <property type="evidence" value="ECO:0007669"/>
    <property type="project" value="TreeGrafter"/>
</dbReference>
<dbReference type="OrthoDB" id="9780487at2"/>
<dbReference type="Proteomes" id="UP000245845">
    <property type="component" value="Unassembled WGS sequence"/>
</dbReference>
<evidence type="ECO:0000313" key="14">
    <source>
        <dbReference type="Proteomes" id="UP000245845"/>
    </source>
</evidence>
<feature type="transmembrane region" description="Helical" evidence="11">
    <location>
        <begin position="38"/>
        <end position="61"/>
    </location>
</feature>
<dbReference type="PANTHER" id="PTHR45453">
    <property type="entry name" value="PHOSPHATE REGULON SENSOR PROTEIN PHOR"/>
    <property type="match status" value="1"/>
</dbReference>
<evidence type="ECO:0000256" key="4">
    <source>
        <dbReference type="ARBA" id="ARBA00022475"/>
    </source>
</evidence>
<dbReference type="InterPro" id="IPR050351">
    <property type="entry name" value="BphY/WalK/GraS-like"/>
</dbReference>
<evidence type="ECO:0000256" key="6">
    <source>
        <dbReference type="ARBA" id="ARBA00022692"/>
    </source>
</evidence>